<keyword evidence="5 7" id="KW-1133">Transmembrane helix</keyword>
<dbReference type="SUPFAM" id="SSF161098">
    <property type="entry name" value="MetI-like"/>
    <property type="match status" value="1"/>
</dbReference>
<dbReference type="Pfam" id="PF19300">
    <property type="entry name" value="BPD_transp_1_N"/>
    <property type="match status" value="1"/>
</dbReference>
<evidence type="ECO:0000256" key="7">
    <source>
        <dbReference type="RuleBase" id="RU363032"/>
    </source>
</evidence>
<accession>A0ABS7L7Q9</accession>
<comment type="caution">
    <text evidence="9">The sequence shown here is derived from an EMBL/GenBank/DDBJ whole genome shotgun (WGS) entry which is preliminary data.</text>
</comment>
<protein>
    <submittedName>
        <fullName evidence="9">ABC transporter permease</fullName>
    </submittedName>
</protein>
<evidence type="ECO:0000259" key="8">
    <source>
        <dbReference type="PROSITE" id="PS50928"/>
    </source>
</evidence>
<dbReference type="PANTHER" id="PTHR30465:SF74">
    <property type="entry name" value="OLIGOPEPTIDE TRANSPORT SYSTEM PERMEASE PROTEIN OPPB"/>
    <property type="match status" value="1"/>
</dbReference>
<reference evidence="9 10" key="1">
    <citation type="journal article" date="2020" name="New Microbes New Infect">
        <title>Sellimonas caecigallum sp. nov., description and genome sequence of a new member of the Sellimonas genus isolated from the cecum of feral chicken.</title>
        <authorList>
            <person name="Wongkuna S."/>
            <person name="Ghimire S."/>
            <person name="Antony L."/>
            <person name="Chankhamhaengdecha S."/>
            <person name="Janvilisri T."/>
            <person name="Scaria J."/>
        </authorList>
    </citation>
    <scope>NUCLEOTIDE SEQUENCE [LARGE SCALE GENOMIC DNA]</scope>
    <source>
        <strain evidence="9 10">SW451</strain>
    </source>
</reference>
<feature type="transmembrane region" description="Helical" evidence="7">
    <location>
        <begin position="102"/>
        <end position="123"/>
    </location>
</feature>
<feature type="transmembrane region" description="Helical" evidence="7">
    <location>
        <begin position="228"/>
        <end position="250"/>
    </location>
</feature>
<evidence type="ECO:0000313" key="9">
    <source>
        <dbReference type="EMBL" id="MBY0758988.1"/>
    </source>
</evidence>
<keyword evidence="4 7" id="KW-0812">Transmembrane</keyword>
<dbReference type="Gene3D" id="1.10.3720.10">
    <property type="entry name" value="MetI-like"/>
    <property type="match status" value="1"/>
</dbReference>
<organism evidence="9 10">
    <name type="scientific">Sellimonas caecigallum</name>
    <dbReference type="NCBI Taxonomy" id="2592333"/>
    <lineage>
        <taxon>Bacteria</taxon>
        <taxon>Bacillati</taxon>
        <taxon>Bacillota</taxon>
        <taxon>Clostridia</taxon>
        <taxon>Lachnospirales</taxon>
        <taxon>Lachnospiraceae</taxon>
        <taxon>Sellimonas</taxon>
    </lineage>
</organism>
<gene>
    <name evidence="9" type="ORF">FLB61_07800</name>
</gene>
<evidence type="ECO:0000256" key="5">
    <source>
        <dbReference type="ARBA" id="ARBA00022989"/>
    </source>
</evidence>
<evidence type="ECO:0000256" key="3">
    <source>
        <dbReference type="ARBA" id="ARBA00022475"/>
    </source>
</evidence>
<keyword evidence="2 7" id="KW-0813">Transport</keyword>
<comment type="similarity">
    <text evidence="7">Belongs to the binding-protein-dependent transport system permease family.</text>
</comment>
<keyword evidence="3" id="KW-1003">Cell membrane</keyword>
<name>A0ABS7L7Q9_9FIRM</name>
<dbReference type="PANTHER" id="PTHR30465">
    <property type="entry name" value="INNER MEMBRANE ABC TRANSPORTER"/>
    <property type="match status" value="1"/>
</dbReference>
<dbReference type="EMBL" id="VIRV01000009">
    <property type="protein sequence ID" value="MBY0758988.1"/>
    <property type="molecule type" value="Genomic_DNA"/>
</dbReference>
<dbReference type="InterPro" id="IPR000515">
    <property type="entry name" value="MetI-like"/>
</dbReference>
<comment type="subcellular location">
    <subcellularLocation>
        <location evidence="1 7">Cell membrane</location>
        <topology evidence="1 7">Multi-pass membrane protein</topology>
    </subcellularLocation>
</comment>
<evidence type="ECO:0000256" key="2">
    <source>
        <dbReference type="ARBA" id="ARBA00022448"/>
    </source>
</evidence>
<dbReference type="PROSITE" id="PS50928">
    <property type="entry name" value="ABC_TM1"/>
    <property type="match status" value="1"/>
</dbReference>
<evidence type="ECO:0000256" key="6">
    <source>
        <dbReference type="ARBA" id="ARBA00023136"/>
    </source>
</evidence>
<dbReference type="RefSeq" id="WP_087201436.1">
    <property type="nucleotide sequence ID" value="NZ_CP173660.1"/>
</dbReference>
<dbReference type="Proteomes" id="UP000779049">
    <property type="component" value="Unassembled WGS sequence"/>
</dbReference>
<dbReference type="InterPro" id="IPR035906">
    <property type="entry name" value="MetI-like_sf"/>
</dbReference>
<keyword evidence="10" id="KW-1185">Reference proteome</keyword>
<keyword evidence="6 7" id="KW-0472">Membrane</keyword>
<dbReference type="InterPro" id="IPR045621">
    <property type="entry name" value="BPD_transp_1_N"/>
</dbReference>
<dbReference type="Pfam" id="PF00528">
    <property type="entry name" value="BPD_transp_1"/>
    <property type="match status" value="1"/>
</dbReference>
<proteinExistence type="inferred from homology"/>
<evidence type="ECO:0000313" key="10">
    <source>
        <dbReference type="Proteomes" id="UP000779049"/>
    </source>
</evidence>
<feature type="transmembrane region" description="Helical" evidence="7">
    <location>
        <begin position="272"/>
        <end position="300"/>
    </location>
</feature>
<feature type="domain" description="ABC transmembrane type-1" evidence="8">
    <location>
        <begin position="96"/>
        <end position="297"/>
    </location>
</feature>
<dbReference type="CDD" id="cd06261">
    <property type="entry name" value="TM_PBP2"/>
    <property type="match status" value="1"/>
</dbReference>
<feature type="transmembrane region" description="Helical" evidence="7">
    <location>
        <begin position="174"/>
        <end position="192"/>
    </location>
</feature>
<feature type="transmembrane region" description="Helical" evidence="7">
    <location>
        <begin position="135"/>
        <end position="154"/>
    </location>
</feature>
<sequence length="311" mass="34078">MLKFIGKRLAYAILTLFLIATATFFLVAGAPGDPIAAKVGQMPEQAQEIIEEKYGLDKPVLQRYVIYMKNLLTTGDFGESIIYTGKSANDVIKTNTWVSAKIGLLAIFFQVTIGVSLGLVAALNRGKPVDHIIRVLVVLAICVPSFVFAAVLQYFLAFKWKLVPVFGWGELKHYILPVAAYAIGGIASYTKYMRNSTLSVISEDYIVTAQAKGCTQKRTVRKHVLRNSMIPIVTMIGPAVAGIFAGSFILEKMFAIPGLGFYYVKAVSDNDYTMVIGLTIFFAILFVGALIVVDILYGIVDPRIRVAKGKK</sequence>
<evidence type="ECO:0000256" key="1">
    <source>
        <dbReference type="ARBA" id="ARBA00004651"/>
    </source>
</evidence>
<evidence type="ECO:0000256" key="4">
    <source>
        <dbReference type="ARBA" id="ARBA00022692"/>
    </source>
</evidence>